<dbReference type="InterPro" id="IPR050789">
    <property type="entry name" value="Diverse_Enzym_Activities"/>
</dbReference>
<evidence type="ECO:0000256" key="2">
    <source>
        <dbReference type="SAM" id="SignalP"/>
    </source>
</evidence>
<keyword evidence="4" id="KW-0378">Hydrolase</keyword>
<reference evidence="4 5" key="1">
    <citation type="submission" date="2019-01" db="EMBL/GenBank/DDBJ databases">
        <authorList>
            <person name="Chen W.-M."/>
        </authorList>
    </citation>
    <scope>NUCLEOTIDE SEQUENCE [LARGE SCALE GENOMIC DNA]</scope>
    <source>
        <strain evidence="4 5">ICH-3</strain>
    </source>
</reference>
<name>A0A437JL72_9BURK</name>
<gene>
    <name evidence="4" type="ORF">ENE75_24120</name>
</gene>
<dbReference type="RefSeq" id="WP_128201567.1">
    <property type="nucleotide sequence ID" value="NZ_SACT01000016.1"/>
</dbReference>
<dbReference type="PANTHER" id="PTHR43283:SF7">
    <property type="entry name" value="BETA-LACTAMASE-RELATED DOMAIN-CONTAINING PROTEIN"/>
    <property type="match status" value="1"/>
</dbReference>
<feature type="signal peptide" evidence="2">
    <location>
        <begin position="1"/>
        <end position="20"/>
    </location>
</feature>
<dbReference type="EMBL" id="SACT01000016">
    <property type="protein sequence ID" value="RVT47454.1"/>
    <property type="molecule type" value="Genomic_DNA"/>
</dbReference>
<evidence type="ECO:0000313" key="4">
    <source>
        <dbReference type="EMBL" id="RVT47454.1"/>
    </source>
</evidence>
<keyword evidence="5" id="KW-1185">Reference proteome</keyword>
<dbReference type="GO" id="GO:0016787">
    <property type="term" value="F:hydrolase activity"/>
    <property type="evidence" value="ECO:0007669"/>
    <property type="project" value="UniProtKB-KW"/>
</dbReference>
<feature type="region of interest" description="Disordered" evidence="1">
    <location>
        <begin position="114"/>
        <end position="135"/>
    </location>
</feature>
<proteinExistence type="predicted"/>
<protein>
    <submittedName>
        <fullName evidence="4">Class A beta-lactamase-related serine hydrolase</fullName>
    </submittedName>
</protein>
<evidence type="ECO:0000259" key="3">
    <source>
        <dbReference type="Pfam" id="PF00144"/>
    </source>
</evidence>
<organism evidence="4 5">
    <name type="scientific">Rubrivivax albus</name>
    <dbReference type="NCBI Taxonomy" id="2499835"/>
    <lineage>
        <taxon>Bacteria</taxon>
        <taxon>Pseudomonadati</taxon>
        <taxon>Pseudomonadota</taxon>
        <taxon>Betaproteobacteria</taxon>
        <taxon>Burkholderiales</taxon>
        <taxon>Sphaerotilaceae</taxon>
        <taxon>Rubrivivax</taxon>
    </lineage>
</organism>
<dbReference type="OrthoDB" id="8582986at2"/>
<feature type="chain" id="PRO_5019238977" evidence="2">
    <location>
        <begin position="21"/>
        <end position="335"/>
    </location>
</feature>
<dbReference type="InterPro" id="IPR012338">
    <property type="entry name" value="Beta-lactam/transpept-like"/>
</dbReference>
<comment type="caution">
    <text evidence="4">The sequence shown here is derived from an EMBL/GenBank/DDBJ whole genome shotgun (WGS) entry which is preliminary data.</text>
</comment>
<dbReference type="PANTHER" id="PTHR43283">
    <property type="entry name" value="BETA-LACTAMASE-RELATED"/>
    <property type="match status" value="1"/>
</dbReference>
<feature type="domain" description="Beta-lactamase-related" evidence="3">
    <location>
        <begin position="29"/>
        <end position="311"/>
    </location>
</feature>
<keyword evidence="2" id="KW-0732">Signal</keyword>
<dbReference type="Proteomes" id="UP000288178">
    <property type="component" value="Unassembled WGS sequence"/>
</dbReference>
<sequence>MFSRALLSVIALAVSVPATAGPREACDYSKRFDGVTCLVMINGTIVHEQYRQTADEAERWRLASGTKSFSGVAAAAAVQDGLLSLDERVSDTLTEWRDDGRRDITVRQLLSLTSGIDTPAPGRGGRSSPDDAVSRRLAHPPGTRFAYGQAPFQIFAALMARKLKTESYEAYLRRRLLDGLGITLEFRPLTPFARDGTDWGGGGAMTARDWARFGEFVRLGGKWNGQQWVDLAALADNFVGSTTHPGYGLTWWLKPPRGAAVPLEGTTENATDFYRGGADTLPVTQVWMAAGAGKQRMIILPERQMVAVRQTRRLLLGERSGFSDIEFLRLLLDRP</sequence>
<evidence type="ECO:0000313" key="5">
    <source>
        <dbReference type="Proteomes" id="UP000288178"/>
    </source>
</evidence>
<dbReference type="SUPFAM" id="SSF56601">
    <property type="entry name" value="beta-lactamase/transpeptidase-like"/>
    <property type="match status" value="1"/>
</dbReference>
<dbReference type="Pfam" id="PF00144">
    <property type="entry name" value="Beta-lactamase"/>
    <property type="match status" value="1"/>
</dbReference>
<dbReference type="InterPro" id="IPR001466">
    <property type="entry name" value="Beta-lactam-related"/>
</dbReference>
<dbReference type="Gene3D" id="3.40.710.10">
    <property type="entry name" value="DD-peptidase/beta-lactamase superfamily"/>
    <property type="match status" value="1"/>
</dbReference>
<dbReference type="AlphaFoldDB" id="A0A437JL72"/>
<evidence type="ECO:0000256" key="1">
    <source>
        <dbReference type="SAM" id="MobiDB-lite"/>
    </source>
</evidence>
<accession>A0A437JL72</accession>